<sequence length="549" mass="59026">MRKLLLTGAAIAALGLPAHAADLALLLGNSNYQRIDDLRSGTALTDSEAKLQTAGFSVLIEDDADAAEIRSRFRDFVTRAPEADRLVVALSGRFAHSDGETWYLPVDVRDTSLPEAVSEALPLSAVMTVLAAHPGRAVLLLGAADDAGNGNGLTQPGIGTLDIPQGVTVLRGSPKNVASLMSGNLTEPGASLMRSAQSADLTASGYMTQDLTLVTEPTGKKPAPVKTPEADPSAPYWDMARSEDSITAYQLYLDRYPNGANAAQAKQRIQQLRDEPQQKAKAAEEALNLSRDQRREVQQYLTILKFDPKGVDGIFGPGSRGAIARWQKANGFDDTSYLTRAQLTALTAQGEKRAAELKAEAEARQAKIDQQDRAYWEQTGKAGDEAGLRAYLKKYPDGLFAELAQERLDKIEADRRSEAQAADRADWDAARKADTIASYRDYLASRSDPAFKAEAEARIAELQQQNQQSDAMDAAAAKEAALNLPGVAKSLVEQRLAQMGLKPGKVDGVFDKDTRRAIRRYQTAGGLEATGYLDQATVAQLLAGAIGVQ</sequence>
<keyword evidence="2" id="KW-0732">Signal</keyword>
<evidence type="ECO:0000259" key="3">
    <source>
        <dbReference type="Pfam" id="PF00656"/>
    </source>
</evidence>
<accession>A0ABN4XAW3</accession>
<evidence type="ECO:0000259" key="4">
    <source>
        <dbReference type="Pfam" id="PF01471"/>
    </source>
</evidence>
<dbReference type="Pfam" id="PF00656">
    <property type="entry name" value="Peptidase_C14"/>
    <property type="match status" value="1"/>
</dbReference>
<dbReference type="RefSeq" id="WP_075775419.1">
    <property type="nucleotide sequence ID" value="NZ_CP019437.1"/>
</dbReference>
<feature type="region of interest" description="Disordered" evidence="1">
    <location>
        <begin position="216"/>
        <end position="235"/>
    </location>
</feature>
<evidence type="ECO:0000313" key="5">
    <source>
        <dbReference type="EMBL" id="AQS46418.1"/>
    </source>
</evidence>
<organism evidence="5 6">
    <name type="scientific">Thioclava nitratireducens</name>
    <dbReference type="NCBI Taxonomy" id="1915078"/>
    <lineage>
        <taxon>Bacteria</taxon>
        <taxon>Pseudomonadati</taxon>
        <taxon>Pseudomonadota</taxon>
        <taxon>Alphaproteobacteria</taxon>
        <taxon>Rhodobacterales</taxon>
        <taxon>Paracoccaceae</taxon>
        <taxon>Thioclava</taxon>
    </lineage>
</organism>
<dbReference type="EMBL" id="CP019437">
    <property type="protein sequence ID" value="AQS46418.1"/>
    <property type="molecule type" value="Genomic_DNA"/>
</dbReference>
<feature type="domain" description="Peptidoglycan binding-like" evidence="4">
    <location>
        <begin position="492"/>
        <end position="541"/>
    </location>
</feature>
<name>A0ABN4XAW3_9RHOB</name>
<feature type="signal peptide" evidence="2">
    <location>
        <begin position="1"/>
        <end position="20"/>
    </location>
</feature>
<evidence type="ECO:0000256" key="2">
    <source>
        <dbReference type="SAM" id="SignalP"/>
    </source>
</evidence>
<dbReference type="Gene3D" id="3.40.50.1460">
    <property type="match status" value="1"/>
</dbReference>
<dbReference type="InterPro" id="IPR002477">
    <property type="entry name" value="Peptidoglycan-bd-like"/>
</dbReference>
<dbReference type="Pfam" id="PF01471">
    <property type="entry name" value="PG_binding_1"/>
    <property type="match status" value="2"/>
</dbReference>
<dbReference type="Gene3D" id="1.10.101.10">
    <property type="entry name" value="PGBD-like superfamily/PGBD"/>
    <property type="match status" value="2"/>
</dbReference>
<dbReference type="InterPro" id="IPR036366">
    <property type="entry name" value="PGBDSf"/>
</dbReference>
<protein>
    <recommendedName>
        <fullName evidence="7">Peptidoglycan binding domain-containing protein</fullName>
    </recommendedName>
</protein>
<keyword evidence="6" id="KW-1185">Reference proteome</keyword>
<dbReference type="SUPFAM" id="SSF47090">
    <property type="entry name" value="PGBD-like"/>
    <property type="match status" value="2"/>
</dbReference>
<evidence type="ECO:0000256" key="1">
    <source>
        <dbReference type="SAM" id="MobiDB-lite"/>
    </source>
</evidence>
<dbReference type="Proteomes" id="UP000185622">
    <property type="component" value="Chromosome"/>
</dbReference>
<dbReference type="InterPro" id="IPR036365">
    <property type="entry name" value="PGBD-like_sf"/>
</dbReference>
<dbReference type="InterPro" id="IPR029030">
    <property type="entry name" value="Caspase-like_dom_sf"/>
</dbReference>
<proteinExistence type="predicted"/>
<dbReference type="InterPro" id="IPR011600">
    <property type="entry name" value="Pept_C14_caspase"/>
</dbReference>
<feature type="domain" description="Peptidase C14 caspase" evidence="3">
    <location>
        <begin position="23"/>
        <end position="96"/>
    </location>
</feature>
<gene>
    <name evidence="5" type="ORF">BMG03_00380</name>
</gene>
<evidence type="ECO:0000313" key="6">
    <source>
        <dbReference type="Proteomes" id="UP000185622"/>
    </source>
</evidence>
<dbReference type="SUPFAM" id="SSF52129">
    <property type="entry name" value="Caspase-like"/>
    <property type="match status" value="1"/>
</dbReference>
<reference evidence="5 6" key="1">
    <citation type="submission" date="2017-01" db="EMBL/GenBank/DDBJ databases">
        <title>The complete genome sequence of a sulfur-oxidizing marine bacterium Thioclava sp. 25B10_4T.</title>
        <authorList>
            <person name="Liu Y."/>
            <person name="Lai Q."/>
            <person name="Shao Z."/>
        </authorList>
    </citation>
    <scope>NUCLEOTIDE SEQUENCE [LARGE SCALE GENOMIC DNA]</scope>
    <source>
        <strain evidence="5 6">25B10_4</strain>
    </source>
</reference>
<feature type="chain" id="PRO_5046963112" description="Peptidoglycan binding domain-containing protein" evidence="2">
    <location>
        <begin position="21"/>
        <end position="549"/>
    </location>
</feature>
<evidence type="ECO:0008006" key="7">
    <source>
        <dbReference type="Google" id="ProtNLM"/>
    </source>
</evidence>
<feature type="domain" description="Peptidoglycan binding-like" evidence="4">
    <location>
        <begin position="291"/>
        <end position="346"/>
    </location>
</feature>